<proteinExistence type="predicted"/>
<name>A0A6J5NHR6_9CAUD</name>
<organism evidence="1">
    <name type="scientific">uncultured Caudovirales phage</name>
    <dbReference type="NCBI Taxonomy" id="2100421"/>
    <lineage>
        <taxon>Viruses</taxon>
        <taxon>Duplodnaviria</taxon>
        <taxon>Heunggongvirae</taxon>
        <taxon>Uroviricota</taxon>
        <taxon>Caudoviricetes</taxon>
        <taxon>Peduoviridae</taxon>
        <taxon>Maltschvirus</taxon>
        <taxon>Maltschvirus maltsch</taxon>
    </lineage>
</organism>
<accession>A0A6J5NHR6</accession>
<reference evidence="1" key="1">
    <citation type="submission" date="2020-04" db="EMBL/GenBank/DDBJ databases">
        <authorList>
            <person name="Chiriac C."/>
            <person name="Salcher M."/>
            <person name="Ghai R."/>
            <person name="Kavagutti S V."/>
        </authorList>
    </citation>
    <scope>NUCLEOTIDE SEQUENCE</scope>
</reference>
<evidence type="ECO:0000313" key="1">
    <source>
        <dbReference type="EMBL" id="CAB4156735.1"/>
    </source>
</evidence>
<gene>
    <name evidence="1" type="ORF">UFOVP658_131</name>
</gene>
<protein>
    <submittedName>
        <fullName evidence="1">Uncharacterized protein</fullName>
    </submittedName>
</protein>
<sequence>MKLLKRNSSLFPKKLTKHWESSPEKKYYPLSDDEESCPWNLSPKTIDDFVLACDQRNEWRKNNAGDPRYSWWSCLLTHELMEDITRTLKEVKDAQRNT</sequence>
<dbReference type="EMBL" id="LR796639">
    <property type="protein sequence ID" value="CAB4156735.1"/>
    <property type="molecule type" value="Genomic_DNA"/>
</dbReference>